<protein>
    <submittedName>
        <fullName evidence="1">Uncharacterized protein</fullName>
    </submittedName>
</protein>
<evidence type="ECO:0000313" key="2">
    <source>
        <dbReference type="Proteomes" id="UP000275267"/>
    </source>
</evidence>
<reference evidence="2" key="1">
    <citation type="journal article" date="2019" name="Nat. Commun.">
        <title>The genome of broomcorn millet.</title>
        <authorList>
            <person name="Zou C."/>
            <person name="Miki D."/>
            <person name="Li D."/>
            <person name="Tang Q."/>
            <person name="Xiao L."/>
            <person name="Rajput S."/>
            <person name="Deng P."/>
            <person name="Jia W."/>
            <person name="Huang R."/>
            <person name="Zhang M."/>
            <person name="Sun Y."/>
            <person name="Hu J."/>
            <person name="Fu X."/>
            <person name="Schnable P.S."/>
            <person name="Li F."/>
            <person name="Zhang H."/>
            <person name="Feng B."/>
            <person name="Zhu X."/>
            <person name="Liu R."/>
            <person name="Schnable J.C."/>
            <person name="Zhu J.-K."/>
            <person name="Zhang H."/>
        </authorList>
    </citation>
    <scope>NUCLEOTIDE SEQUENCE [LARGE SCALE GENOMIC DNA]</scope>
</reference>
<dbReference type="EMBL" id="PQIB02000004">
    <property type="protein sequence ID" value="RLN25361.1"/>
    <property type="molecule type" value="Genomic_DNA"/>
</dbReference>
<dbReference type="GO" id="GO:0030598">
    <property type="term" value="F:rRNA N-glycosylase activity"/>
    <property type="evidence" value="ECO:0007669"/>
    <property type="project" value="InterPro"/>
</dbReference>
<gene>
    <name evidence="1" type="ORF">C2845_PM07G31830</name>
</gene>
<dbReference type="InterPro" id="IPR036041">
    <property type="entry name" value="Ribosome-inact_prot_sf"/>
</dbReference>
<sequence length="111" mass="12238">MTHTYASVTGSILKTIREAGHGEFYGKLVCPPDGQFQIVLYPGSDSGIGAQYQYGKVRLLFSYRNLYLDAFEARGVWHRFEGVPAHIVPGGVSQRLPFELDTTTVGCKPIS</sequence>
<evidence type="ECO:0000313" key="1">
    <source>
        <dbReference type="EMBL" id="RLN25361.1"/>
    </source>
</evidence>
<name>A0A3L6SRR7_PANMI</name>
<comment type="caution">
    <text evidence="1">The sequence shown here is derived from an EMBL/GenBank/DDBJ whole genome shotgun (WGS) entry which is preliminary data.</text>
</comment>
<dbReference type="GO" id="GO:0017148">
    <property type="term" value="P:negative regulation of translation"/>
    <property type="evidence" value="ECO:0007669"/>
    <property type="project" value="InterPro"/>
</dbReference>
<dbReference type="Proteomes" id="UP000275267">
    <property type="component" value="Unassembled WGS sequence"/>
</dbReference>
<proteinExistence type="predicted"/>
<dbReference type="OrthoDB" id="719429at2759"/>
<dbReference type="AlphaFoldDB" id="A0A3L6SRR7"/>
<organism evidence="1 2">
    <name type="scientific">Panicum miliaceum</name>
    <name type="common">Proso millet</name>
    <name type="synonym">Broomcorn millet</name>
    <dbReference type="NCBI Taxonomy" id="4540"/>
    <lineage>
        <taxon>Eukaryota</taxon>
        <taxon>Viridiplantae</taxon>
        <taxon>Streptophyta</taxon>
        <taxon>Embryophyta</taxon>
        <taxon>Tracheophyta</taxon>
        <taxon>Spermatophyta</taxon>
        <taxon>Magnoliopsida</taxon>
        <taxon>Liliopsida</taxon>
        <taxon>Poales</taxon>
        <taxon>Poaceae</taxon>
        <taxon>PACMAD clade</taxon>
        <taxon>Panicoideae</taxon>
        <taxon>Panicodae</taxon>
        <taxon>Paniceae</taxon>
        <taxon>Panicinae</taxon>
        <taxon>Panicum</taxon>
        <taxon>Panicum sect. Panicum</taxon>
    </lineage>
</organism>
<keyword evidence="2" id="KW-1185">Reference proteome</keyword>
<accession>A0A3L6SRR7</accession>
<dbReference type="SUPFAM" id="SSF56371">
    <property type="entry name" value="Ribosome inactivating proteins (RIP)"/>
    <property type="match status" value="1"/>
</dbReference>